<reference evidence="2 3" key="1">
    <citation type="journal article" date="2020" name="ISME J.">
        <title>Comparative genomics reveals insights into cyanobacterial evolution and habitat adaptation.</title>
        <authorList>
            <person name="Chen M.Y."/>
            <person name="Teng W.K."/>
            <person name="Zhao L."/>
            <person name="Hu C.X."/>
            <person name="Zhou Y.K."/>
            <person name="Han B.P."/>
            <person name="Song L.R."/>
            <person name="Shu W.S."/>
        </authorList>
    </citation>
    <scope>NUCLEOTIDE SEQUENCE [LARGE SCALE GENOMIC DNA]</scope>
    <source>
        <strain evidence="2 3">FACHB-723</strain>
    </source>
</reference>
<dbReference type="RefSeq" id="WP_190404731.1">
    <property type="nucleotide sequence ID" value="NZ_JACJQB010000060.1"/>
</dbReference>
<evidence type="ECO:0000313" key="2">
    <source>
        <dbReference type="EMBL" id="MBD2189910.1"/>
    </source>
</evidence>
<name>A0ABR8A1B9_9CYAN</name>
<dbReference type="InterPro" id="IPR036873">
    <property type="entry name" value="Rhodanese-like_dom_sf"/>
</dbReference>
<organism evidence="2 3">
    <name type="scientific">Pseudanabaena mucicola FACHB-723</name>
    <dbReference type="NCBI Taxonomy" id="2692860"/>
    <lineage>
        <taxon>Bacteria</taxon>
        <taxon>Bacillati</taxon>
        <taxon>Cyanobacteriota</taxon>
        <taxon>Cyanophyceae</taxon>
        <taxon>Pseudanabaenales</taxon>
        <taxon>Pseudanabaenaceae</taxon>
        <taxon>Pseudanabaena</taxon>
    </lineage>
</organism>
<dbReference type="PANTHER" id="PTHR43031:SF18">
    <property type="entry name" value="RHODANESE-RELATED SULFURTRANSFERASES"/>
    <property type="match status" value="1"/>
</dbReference>
<proteinExistence type="predicted"/>
<accession>A0ABR8A1B9</accession>
<evidence type="ECO:0000313" key="3">
    <source>
        <dbReference type="Proteomes" id="UP000642094"/>
    </source>
</evidence>
<keyword evidence="3" id="KW-1185">Reference proteome</keyword>
<dbReference type="SMART" id="SM00450">
    <property type="entry name" value="RHOD"/>
    <property type="match status" value="1"/>
</dbReference>
<dbReference type="EMBL" id="JACJQB010000060">
    <property type="protein sequence ID" value="MBD2189910.1"/>
    <property type="molecule type" value="Genomic_DNA"/>
</dbReference>
<dbReference type="PROSITE" id="PS50206">
    <property type="entry name" value="RHODANESE_3"/>
    <property type="match status" value="1"/>
</dbReference>
<dbReference type="Pfam" id="PF00581">
    <property type="entry name" value="Rhodanese"/>
    <property type="match status" value="1"/>
</dbReference>
<dbReference type="InterPro" id="IPR050229">
    <property type="entry name" value="GlpE_sulfurtransferase"/>
</dbReference>
<dbReference type="CDD" id="cd00158">
    <property type="entry name" value="RHOD"/>
    <property type="match status" value="1"/>
</dbReference>
<dbReference type="Proteomes" id="UP000642094">
    <property type="component" value="Unassembled WGS sequence"/>
</dbReference>
<gene>
    <name evidence="2" type="ORF">H6F41_17405</name>
</gene>
<comment type="caution">
    <text evidence="2">The sequence shown here is derived from an EMBL/GenBank/DDBJ whole genome shotgun (WGS) entry which is preliminary data.</text>
</comment>
<dbReference type="InterPro" id="IPR001763">
    <property type="entry name" value="Rhodanese-like_dom"/>
</dbReference>
<protein>
    <submittedName>
        <fullName evidence="2">Sulfurtransferase</fullName>
    </submittedName>
</protein>
<dbReference type="PANTHER" id="PTHR43031">
    <property type="entry name" value="FAD-DEPENDENT OXIDOREDUCTASE"/>
    <property type="match status" value="1"/>
</dbReference>
<dbReference type="Gene3D" id="3.40.250.10">
    <property type="entry name" value="Rhodanese-like domain"/>
    <property type="match status" value="1"/>
</dbReference>
<evidence type="ECO:0000259" key="1">
    <source>
        <dbReference type="PROSITE" id="PS50206"/>
    </source>
</evidence>
<dbReference type="SUPFAM" id="SSF52821">
    <property type="entry name" value="Rhodanese/Cell cycle control phosphatase"/>
    <property type="match status" value="1"/>
</dbReference>
<feature type="domain" description="Rhodanese" evidence="1">
    <location>
        <begin position="32"/>
        <end position="122"/>
    </location>
</feature>
<sequence>MMAHSEGFLKLAADAKKRIKEISVDQLSELDQSQKPVIIDVREESEWNAGHVEGAIHLSRGVIEQKIEVAIADPDTPIVCYCGGGNRSALVADSLQKIGYTNVFSLEGGFADWKKADLPTTKTE</sequence>